<feature type="compositionally biased region" description="Low complexity" evidence="1">
    <location>
        <begin position="901"/>
        <end position="910"/>
    </location>
</feature>
<dbReference type="CDD" id="cd00072">
    <property type="entry name" value="GYF"/>
    <property type="match status" value="1"/>
</dbReference>
<dbReference type="SMART" id="SM00444">
    <property type="entry name" value="GYF"/>
    <property type="match status" value="1"/>
</dbReference>
<feature type="compositionally biased region" description="Low complexity" evidence="1">
    <location>
        <begin position="265"/>
        <end position="278"/>
    </location>
</feature>
<feature type="region of interest" description="Disordered" evidence="1">
    <location>
        <begin position="252"/>
        <end position="284"/>
    </location>
</feature>
<feature type="compositionally biased region" description="Basic and acidic residues" evidence="1">
    <location>
        <begin position="156"/>
        <end position="171"/>
    </location>
</feature>
<proteinExistence type="predicted"/>
<dbReference type="AlphaFoldDB" id="A0A8H5MG23"/>
<reference evidence="3 4" key="1">
    <citation type="journal article" date="2020" name="ISME J.">
        <title>Uncovering the hidden diversity of litter-decomposition mechanisms in mushroom-forming fungi.</title>
        <authorList>
            <person name="Floudas D."/>
            <person name="Bentzer J."/>
            <person name="Ahren D."/>
            <person name="Johansson T."/>
            <person name="Persson P."/>
            <person name="Tunlid A."/>
        </authorList>
    </citation>
    <scope>NUCLEOTIDE SEQUENCE [LARGE SCALE GENOMIC DNA]</scope>
    <source>
        <strain evidence="3 4">CBS 406.79</strain>
    </source>
</reference>
<evidence type="ECO:0000256" key="1">
    <source>
        <dbReference type="SAM" id="MobiDB-lite"/>
    </source>
</evidence>
<name>A0A8H5MG23_9AGAR</name>
<feature type="compositionally biased region" description="Low complexity" evidence="1">
    <location>
        <begin position="747"/>
        <end position="757"/>
    </location>
</feature>
<feature type="region of interest" description="Disordered" evidence="1">
    <location>
        <begin position="136"/>
        <end position="217"/>
    </location>
</feature>
<sequence length="1149" mass="122025">MSTTMHFGPEWMRTKPQPTARNQPPPSPPHAPAVVLTPSTYSSLLTTSTAPPVETKDEAHPFRYSREEMLRIYREGGGKGGLGLEVERWEGVVRETGSDPIGLKEMGEVEKKLFSTPLNSDLRRRQSSDFLNLNTQNLERPRLNHANTASAAQSPLRERFGTLMTRRRDSADPPPLAPRKLSLTGQPPLQSPRESGMPSPRGRLGHTPGFDGVLNGGDSWVARRRASEGIINQSGNSARDPGEDPKELEIKEEDEENHPGSQPKSNSQHHSIHLQSSLTGGIAPDRPEIVESAITQMTIDVPIHNAQSVTSSPASTSASIGPPPGIDLAGVEWSYLDPQGHVQGPFKADIMQKWSDDGYFTDGLLMKRTNIDNDWITVGELKRRVGNTNKVFLTPISVHVPPGLIRRSDSPFSYANSNESAYHNGPFQPSPIRSLRSSTLESFSSNYSESPASSFGATGRFGNGSPETSAFGVRPAQYPGGGLAGYSLNTGEGSPSISGRPGFAIPSNDYRPPAFGNLAGARGSSLDINAGLGMPASTWPTNFENGRGSNDPMVYQSGFTATAGTSSPFVSTNGFQGSVGVSSLGTSGIGFEQFSPSPLAQFNVSTSHQTIPDIFDQQQQQTPVRIDPLPIETSVPAPPWGSLISPINKRSVPSDSALQNNVAVNNQSPWGIERLSRSSSQANDVPPWPSPTPVVADGWHPTQTVSPDAVVQQKQEGELLREGAVEVATEIVPDSTPIVPEPPVVAPEPVEVTPTTVSASKTRVKSGSQQGAPTLKASIADPLPIAPETLEAQPLIPATTVSKAPWAKEDESKKAATSLRKIQDAEAKRAEVRKAAEREKERAARVSQPTPAPGEEVQPFTASWGLPTSKAGKSSSALVTPKEVPSPVPASAAGTPPVWSTTTAAAVPAKKTMKEIQEEEEKRKKTAAKDNVVNSASRRGYAESTSKSSVVHIPATASNAWTTVGPSGKQTLAGIATVASTRPPVTPSPTTASSSSTVRVNGAASRPAPIPTSKVSVPSTKVDDFPIAPSTEFLKWLAEALKGLNSSVNVEDIMSMILSFPLDPDPSTSEIISDLIYANSTTLDGRRFAADFLSRRKTDAVARAKAGPGAAAAKTVSIADVVKAQPKPQAQSEWGGFKVVNKKKKSGRA</sequence>
<dbReference type="PROSITE" id="PS50829">
    <property type="entry name" value="GYF"/>
    <property type="match status" value="1"/>
</dbReference>
<dbReference type="InterPro" id="IPR003169">
    <property type="entry name" value="GYF"/>
</dbReference>
<gene>
    <name evidence="3" type="ORF">D9757_002183</name>
</gene>
<organism evidence="3 4">
    <name type="scientific">Collybiopsis confluens</name>
    <dbReference type="NCBI Taxonomy" id="2823264"/>
    <lineage>
        <taxon>Eukaryota</taxon>
        <taxon>Fungi</taxon>
        <taxon>Dikarya</taxon>
        <taxon>Basidiomycota</taxon>
        <taxon>Agaricomycotina</taxon>
        <taxon>Agaricomycetes</taxon>
        <taxon>Agaricomycetidae</taxon>
        <taxon>Agaricales</taxon>
        <taxon>Marasmiineae</taxon>
        <taxon>Omphalotaceae</taxon>
        <taxon>Collybiopsis</taxon>
    </lineage>
</organism>
<dbReference type="Gene3D" id="3.30.1490.40">
    <property type="match status" value="1"/>
</dbReference>
<accession>A0A8H5MG23</accession>
<dbReference type="EMBL" id="JAACJN010000005">
    <property type="protein sequence ID" value="KAF5392406.1"/>
    <property type="molecule type" value="Genomic_DNA"/>
</dbReference>
<dbReference type="GO" id="GO:0005829">
    <property type="term" value="C:cytosol"/>
    <property type="evidence" value="ECO:0007669"/>
    <property type="project" value="TreeGrafter"/>
</dbReference>
<feature type="compositionally biased region" description="Basic and acidic residues" evidence="1">
    <location>
        <begin position="821"/>
        <end position="844"/>
    </location>
</feature>
<feature type="region of interest" description="Disordered" evidence="1">
    <location>
        <begin position="1"/>
        <end position="35"/>
    </location>
</feature>
<comment type="caution">
    <text evidence="3">The sequence shown here is derived from an EMBL/GenBank/DDBJ whole genome shotgun (WGS) entry which is preliminary data.</text>
</comment>
<feature type="compositionally biased region" description="Low complexity" evidence="1">
    <location>
        <begin position="979"/>
        <end position="1000"/>
    </location>
</feature>
<dbReference type="Pfam" id="PF02213">
    <property type="entry name" value="GYF"/>
    <property type="match status" value="1"/>
</dbReference>
<keyword evidence="4" id="KW-1185">Reference proteome</keyword>
<feature type="compositionally biased region" description="Basic and acidic residues" evidence="1">
    <location>
        <begin position="912"/>
        <end position="923"/>
    </location>
</feature>
<protein>
    <recommendedName>
        <fullName evidence="2">GYF domain-containing protein</fullName>
    </recommendedName>
</protein>
<dbReference type="SUPFAM" id="SSF55277">
    <property type="entry name" value="GYF domain"/>
    <property type="match status" value="1"/>
</dbReference>
<feature type="region of interest" description="Disordered" evidence="1">
    <location>
        <begin position="734"/>
        <end position="775"/>
    </location>
</feature>
<dbReference type="Proteomes" id="UP000518752">
    <property type="component" value="Unassembled WGS sequence"/>
</dbReference>
<dbReference type="PANTHER" id="PTHR14445:SF36">
    <property type="entry name" value="FI03272P-RELATED"/>
    <property type="match status" value="1"/>
</dbReference>
<feature type="compositionally biased region" description="Polar residues" evidence="1">
    <location>
        <begin position="758"/>
        <end position="772"/>
    </location>
</feature>
<feature type="region of interest" description="Disordered" evidence="1">
    <location>
        <begin position="979"/>
        <end position="1018"/>
    </location>
</feature>
<feature type="compositionally biased region" description="Polar residues" evidence="1">
    <location>
        <begin position="932"/>
        <end position="948"/>
    </location>
</feature>
<feature type="region of interest" description="Disordered" evidence="1">
    <location>
        <begin position="802"/>
        <end position="948"/>
    </location>
</feature>
<dbReference type="OrthoDB" id="6415790at2759"/>
<evidence type="ECO:0000313" key="4">
    <source>
        <dbReference type="Proteomes" id="UP000518752"/>
    </source>
</evidence>
<dbReference type="PANTHER" id="PTHR14445">
    <property type="entry name" value="GRB10 INTERACTING GYF PROTEIN"/>
    <property type="match status" value="1"/>
</dbReference>
<evidence type="ECO:0000313" key="3">
    <source>
        <dbReference type="EMBL" id="KAF5392406.1"/>
    </source>
</evidence>
<dbReference type="InterPro" id="IPR051640">
    <property type="entry name" value="GRB10-interact_GYF"/>
</dbReference>
<feature type="domain" description="GYF" evidence="2">
    <location>
        <begin position="330"/>
        <end position="386"/>
    </location>
</feature>
<evidence type="ECO:0000259" key="2">
    <source>
        <dbReference type="PROSITE" id="PS50829"/>
    </source>
</evidence>
<dbReference type="InterPro" id="IPR035445">
    <property type="entry name" value="GYF-like_dom_sf"/>
</dbReference>